<keyword evidence="5" id="KW-1185">Reference proteome</keyword>
<dbReference type="PROSITE" id="PS51455">
    <property type="entry name" value="PIPK"/>
    <property type="match status" value="1"/>
</dbReference>
<evidence type="ECO:0000313" key="4">
    <source>
        <dbReference type="EMBL" id="CAF0884807.1"/>
    </source>
</evidence>
<dbReference type="Gene3D" id="3.30.800.10">
    <property type="entry name" value="Phosphatidylinositol Phosphate Kinase II Beta"/>
    <property type="match status" value="1"/>
</dbReference>
<dbReference type="GO" id="GO:0046854">
    <property type="term" value="P:phosphatidylinositol phosphate biosynthetic process"/>
    <property type="evidence" value="ECO:0007669"/>
    <property type="project" value="TreeGrafter"/>
</dbReference>
<keyword evidence="1" id="KW-0808">Transferase</keyword>
<dbReference type="PANTHER" id="PTHR23086:SF101">
    <property type="entry name" value="LP03320P-RELATED"/>
    <property type="match status" value="1"/>
</dbReference>
<proteinExistence type="predicted"/>
<dbReference type="InterPro" id="IPR002498">
    <property type="entry name" value="PInositol-4-P-4/5-kinase_core"/>
</dbReference>
<evidence type="ECO:0000259" key="3">
    <source>
        <dbReference type="PROSITE" id="PS51455"/>
    </source>
</evidence>
<feature type="domain" description="PIPK" evidence="3">
    <location>
        <begin position="36"/>
        <end position="435"/>
    </location>
</feature>
<dbReference type="SMART" id="SM00330">
    <property type="entry name" value="PIPKc"/>
    <property type="match status" value="1"/>
</dbReference>
<dbReference type="CDD" id="cd17301">
    <property type="entry name" value="PIPKc_PIP5KI"/>
    <property type="match status" value="1"/>
</dbReference>
<accession>A0A813YHZ9</accession>
<keyword evidence="1" id="KW-0547">Nucleotide-binding</keyword>
<dbReference type="GO" id="GO:0005524">
    <property type="term" value="F:ATP binding"/>
    <property type="evidence" value="ECO:0007669"/>
    <property type="project" value="UniProtKB-UniRule"/>
</dbReference>
<dbReference type="PANTHER" id="PTHR23086">
    <property type="entry name" value="PHOSPHATIDYLINOSITOL-4-PHOSPHATE 5-KINASE"/>
    <property type="match status" value="1"/>
</dbReference>
<dbReference type="AlphaFoldDB" id="A0A813YHZ9"/>
<evidence type="ECO:0000256" key="2">
    <source>
        <dbReference type="SAM" id="MobiDB-lite"/>
    </source>
</evidence>
<dbReference type="GO" id="GO:0016308">
    <property type="term" value="F:1-phosphatidylinositol-4-phosphate 5-kinase activity"/>
    <property type="evidence" value="ECO:0007669"/>
    <property type="project" value="TreeGrafter"/>
</dbReference>
<dbReference type="SUPFAM" id="SSF56104">
    <property type="entry name" value="SAICAR synthase-like"/>
    <property type="match status" value="1"/>
</dbReference>
<dbReference type="GO" id="GO:0005886">
    <property type="term" value="C:plasma membrane"/>
    <property type="evidence" value="ECO:0007669"/>
    <property type="project" value="TreeGrafter"/>
</dbReference>
<dbReference type="InterPro" id="IPR027484">
    <property type="entry name" value="PInositol-4-P-5-kinase_N"/>
</dbReference>
<comment type="caution">
    <text evidence="4">The sequence shown here is derived from an EMBL/GenBank/DDBJ whole genome shotgun (WGS) entry which is preliminary data.</text>
</comment>
<organism evidence="4 5">
    <name type="scientific">Adineta ricciae</name>
    <name type="common">Rotifer</name>
    <dbReference type="NCBI Taxonomy" id="249248"/>
    <lineage>
        <taxon>Eukaryota</taxon>
        <taxon>Metazoa</taxon>
        <taxon>Spiralia</taxon>
        <taxon>Gnathifera</taxon>
        <taxon>Rotifera</taxon>
        <taxon>Eurotatoria</taxon>
        <taxon>Bdelloidea</taxon>
        <taxon>Adinetida</taxon>
        <taxon>Adinetidae</taxon>
        <taxon>Adineta</taxon>
    </lineage>
</organism>
<dbReference type="Gene3D" id="3.30.810.10">
    <property type="entry name" value="2-Layer Sandwich"/>
    <property type="match status" value="1"/>
</dbReference>
<dbReference type="InterPro" id="IPR027483">
    <property type="entry name" value="PInositol-4-P-4/5-kinase_C_sf"/>
</dbReference>
<protein>
    <recommendedName>
        <fullName evidence="3">PIPK domain-containing protein</fullName>
    </recommendedName>
</protein>
<keyword evidence="1" id="KW-0418">Kinase</keyword>
<dbReference type="Pfam" id="PF01504">
    <property type="entry name" value="PIP5K"/>
    <property type="match status" value="1"/>
</dbReference>
<dbReference type="Proteomes" id="UP000663828">
    <property type="component" value="Unassembled WGS sequence"/>
</dbReference>
<feature type="region of interest" description="Disordered" evidence="2">
    <location>
        <begin position="455"/>
        <end position="497"/>
    </location>
</feature>
<dbReference type="EMBL" id="CAJNOR010000339">
    <property type="protein sequence ID" value="CAF0884807.1"/>
    <property type="molecule type" value="Genomic_DNA"/>
</dbReference>
<gene>
    <name evidence="4" type="ORF">XAT740_LOCUS7193</name>
</gene>
<reference evidence="4" key="1">
    <citation type="submission" date="2021-02" db="EMBL/GenBank/DDBJ databases">
        <authorList>
            <person name="Nowell W R."/>
        </authorList>
    </citation>
    <scope>NUCLEOTIDE SEQUENCE</scope>
</reference>
<keyword evidence="1" id="KW-0067">ATP-binding</keyword>
<sequence length="630" mass="71246">MNGDTSESDGVDIGKKHKLGHLRVDTQGNTTFKRLPTNQLVEALQLGIQYSVGGLEARQAHDVLFQDFLAVEITHFPKAGRTMPKATPPHRFNDFTMRTYAPVAFRHFREKFNIKPADYLASINRPFRELKNPGASGSLFYLTADDEFIIKTVQKKEAEFLKTLLPGYYMNIIQNQRTLLPKFFGLYCYQVTEFLPRNKRGAGENKNIRITVMNNLIPSHVQIHEKYDLKGSTYKRRANSVERQKESPTWKDLDFIDRHPQGFFLDADTFSALEKTVERDCRVLASFHIMDYSFLIGVHRIDQSPESPSTPATPVGMLIELILACLSSLPSFQDPFSPKPKRMIYSTPMDNIQAQFDEQNKPDEHLVKAGGIPARTADGQKLSLYVGIIDILQSYQLRKKLEHTLKSVVTDGTQISVTHPSYYSERFRKFLFHTVFKQIPQKASKVKDDISTKANLPAFNQTTPPNATPRPNPFKPRNHDNGSPRLGHTHSISSTETTNSRITSYYVSLRSSRLGSDRNTTGSSTTLYASSHQSDSLYNEPSIRKPAKILTTSFNKHDDHMRAKFYREYAALPDNNSIKRHNLLPVSGGGGGVGKLASSTSNIYQHGNVSDYSSMYRQGNHQSSDEVTRL</sequence>
<name>A0A813YHZ9_ADIRI</name>
<dbReference type="InterPro" id="IPR023610">
    <property type="entry name" value="PInositol-4/5-P-5/4-kinase"/>
</dbReference>
<evidence type="ECO:0000256" key="1">
    <source>
        <dbReference type="PROSITE-ProRule" id="PRU00781"/>
    </source>
</evidence>
<evidence type="ECO:0000313" key="5">
    <source>
        <dbReference type="Proteomes" id="UP000663828"/>
    </source>
</evidence>